<dbReference type="PROSITE" id="PS50089">
    <property type="entry name" value="ZF_RING_2"/>
    <property type="match status" value="1"/>
</dbReference>
<gene>
    <name evidence="6" type="ORF">MS3_00008180</name>
</gene>
<dbReference type="EMBL" id="AMPZ03000005">
    <property type="protein sequence ID" value="KAH9583925.1"/>
    <property type="molecule type" value="Genomic_DNA"/>
</dbReference>
<dbReference type="AlphaFoldDB" id="A0A922IP40"/>
<evidence type="ECO:0000313" key="7">
    <source>
        <dbReference type="Proteomes" id="UP000471633"/>
    </source>
</evidence>
<protein>
    <recommendedName>
        <fullName evidence="5">RING-type domain-containing protein</fullName>
    </recommendedName>
</protein>
<evidence type="ECO:0000256" key="2">
    <source>
        <dbReference type="ARBA" id="ARBA00022771"/>
    </source>
</evidence>
<dbReference type="GeneID" id="24588860"/>
<accession>A0A922IP40</accession>
<dbReference type="InterPro" id="IPR013083">
    <property type="entry name" value="Znf_RING/FYVE/PHD"/>
</dbReference>
<comment type="caution">
    <text evidence="6">The sequence shown here is derived from an EMBL/GenBank/DDBJ whole genome shotgun (WGS) entry which is preliminary data.</text>
</comment>
<evidence type="ECO:0000256" key="1">
    <source>
        <dbReference type="ARBA" id="ARBA00022723"/>
    </source>
</evidence>
<dbReference type="GO" id="GO:0008270">
    <property type="term" value="F:zinc ion binding"/>
    <property type="evidence" value="ECO:0007669"/>
    <property type="project" value="UniProtKB-KW"/>
</dbReference>
<reference evidence="6" key="1">
    <citation type="journal article" date="2012" name="Nat. Genet.">
        <title>Whole-genome sequence of Schistosoma haematobium.</title>
        <authorList>
            <person name="Young N.D."/>
            <person name="Jex A.R."/>
            <person name="Li B."/>
            <person name="Liu S."/>
            <person name="Yang L."/>
            <person name="Xiong Z."/>
            <person name="Li Y."/>
            <person name="Cantacessi C."/>
            <person name="Hall R.S."/>
            <person name="Xu X."/>
            <person name="Chen F."/>
            <person name="Wu X."/>
            <person name="Zerlotini A."/>
            <person name="Oliveira G."/>
            <person name="Hofmann A."/>
            <person name="Zhang G."/>
            <person name="Fang X."/>
            <person name="Kang Y."/>
            <person name="Campbell B.E."/>
            <person name="Loukas A."/>
            <person name="Ranganathan S."/>
            <person name="Rollinson D."/>
            <person name="Rinaldi G."/>
            <person name="Brindley P.J."/>
            <person name="Yang H."/>
            <person name="Wang J."/>
            <person name="Wang J."/>
            <person name="Gasser R.B."/>
        </authorList>
    </citation>
    <scope>NUCLEOTIDE SEQUENCE</scope>
</reference>
<dbReference type="Proteomes" id="UP000471633">
    <property type="component" value="Unassembled WGS sequence"/>
</dbReference>
<sequence>MDNSNSIMQQRRSSIKLYTEFSQNYPAVHNLPIQIDNSSHSIRSIIIPSMIMQSTGIQTMNMTPEVSVQVDLLTQQSEFTQTDLEVDNNVNNNPPILLDATTDSSINIENSTDSLSTLRIYLLNQLPISVLFDDASIKKLQSCSICMENYHIGDRIMGLPCFHMFHYTCLYAWIDKNLQCPMCRMPIYEID</sequence>
<keyword evidence="2 4" id="KW-0863">Zinc-finger</keyword>
<evidence type="ECO:0000259" key="5">
    <source>
        <dbReference type="PROSITE" id="PS50089"/>
    </source>
</evidence>
<keyword evidence="7" id="KW-1185">Reference proteome</keyword>
<dbReference type="GO" id="GO:0005634">
    <property type="term" value="C:nucleus"/>
    <property type="evidence" value="ECO:0007669"/>
    <property type="project" value="TreeGrafter"/>
</dbReference>
<keyword evidence="3" id="KW-0862">Zinc</keyword>
<evidence type="ECO:0000256" key="4">
    <source>
        <dbReference type="PROSITE-ProRule" id="PRU00175"/>
    </source>
</evidence>
<dbReference type="PANTHER" id="PTHR45931">
    <property type="entry name" value="SI:CH211-59O9.10"/>
    <property type="match status" value="1"/>
</dbReference>
<dbReference type="CDD" id="cd16473">
    <property type="entry name" value="RING-H2_RNF103"/>
    <property type="match status" value="1"/>
</dbReference>
<dbReference type="InterPro" id="IPR001841">
    <property type="entry name" value="Znf_RING"/>
</dbReference>
<evidence type="ECO:0000313" key="6">
    <source>
        <dbReference type="EMBL" id="KAH9583925.1"/>
    </source>
</evidence>
<dbReference type="SMART" id="SM00184">
    <property type="entry name" value="RING"/>
    <property type="match status" value="1"/>
</dbReference>
<proteinExistence type="predicted"/>
<dbReference type="Pfam" id="PF13639">
    <property type="entry name" value="zf-RING_2"/>
    <property type="match status" value="1"/>
</dbReference>
<dbReference type="Gene3D" id="3.30.40.10">
    <property type="entry name" value="Zinc/RING finger domain, C3HC4 (zinc finger)"/>
    <property type="match status" value="1"/>
</dbReference>
<name>A0A922IP40_SCHHA</name>
<dbReference type="CTD" id="24588860"/>
<dbReference type="InterPro" id="IPR051834">
    <property type="entry name" value="RING_finger_E3_ligase"/>
</dbReference>
<keyword evidence="1" id="KW-0479">Metal-binding</keyword>
<reference evidence="6" key="3">
    <citation type="submission" date="2021-06" db="EMBL/GenBank/DDBJ databases">
        <title>Chromosome-level genome assembly for S. haematobium.</title>
        <authorList>
            <person name="Stroehlein A.J."/>
        </authorList>
    </citation>
    <scope>NUCLEOTIDE SEQUENCE</scope>
</reference>
<dbReference type="PANTHER" id="PTHR45931:SF3">
    <property type="entry name" value="RING ZINC FINGER-CONTAINING PROTEIN"/>
    <property type="match status" value="1"/>
</dbReference>
<organism evidence="6 7">
    <name type="scientific">Schistosoma haematobium</name>
    <name type="common">Blood fluke</name>
    <dbReference type="NCBI Taxonomy" id="6185"/>
    <lineage>
        <taxon>Eukaryota</taxon>
        <taxon>Metazoa</taxon>
        <taxon>Spiralia</taxon>
        <taxon>Lophotrochozoa</taxon>
        <taxon>Platyhelminthes</taxon>
        <taxon>Trematoda</taxon>
        <taxon>Digenea</taxon>
        <taxon>Strigeidida</taxon>
        <taxon>Schistosomatoidea</taxon>
        <taxon>Schistosomatidae</taxon>
        <taxon>Schistosoma</taxon>
    </lineage>
</organism>
<dbReference type="GO" id="GO:0006511">
    <property type="term" value="P:ubiquitin-dependent protein catabolic process"/>
    <property type="evidence" value="ECO:0007669"/>
    <property type="project" value="TreeGrafter"/>
</dbReference>
<dbReference type="SUPFAM" id="SSF57850">
    <property type="entry name" value="RING/U-box"/>
    <property type="match status" value="1"/>
</dbReference>
<dbReference type="RefSeq" id="XP_051067129.1">
    <property type="nucleotide sequence ID" value="XM_051216532.1"/>
</dbReference>
<dbReference type="GO" id="GO:0061630">
    <property type="term" value="F:ubiquitin protein ligase activity"/>
    <property type="evidence" value="ECO:0007669"/>
    <property type="project" value="TreeGrafter"/>
</dbReference>
<reference evidence="6" key="2">
    <citation type="journal article" date="2019" name="Gigascience">
        <title>High-quality Schistosoma haematobium genome achieved by single-molecule and long-range sequencing.</title>
        <authorList>
            <person name="Stroehlein A.J."/>
            <person name="Korhonen P.K."/>
            <person name="Chong T.M."/>
            <person name="Lim Y.L."/>
            <person name="Chan K.G."/>
            <person name="Webster B."/>
            <person name="Rollinson D."/>
            <person name="Brindley P.J."/>
            <person name="Gasser R.B."/>
            <person name="Young N.D."/>
        </authorList>
    </citation>
    <scope>NUCLEOTIDE SEQUENCE</scope>
</reference>
<reference evidence="6" key="4">
    <citation type="journal article" date="2022" name="PLoS Pathog.">
        <title>Chromosome-level genome of Schistosoma haematobium underpins genome-wide explorations of molecular variation.</title>
        <authorList>
            <person name="Stroehlein A.J."/>
            <person name="Korhonen P.K."/>
            <person name="Lee V.V."/>
            <person name="Ralph S.A."/>
            <person name="Mentink-Kane M."/>
            <person name="You H."/>
            <person name="McManus D.P."/>
            <person name="Tchuente L.T."/>
            <person name="Stothard J.R."/>
            <person name="Kaur P."/>
            <person name="Dudchenko O."/>
            <person name="Aiden E.L."/>
            <person name="Yang B."/>
            <person name="Yang H."/>
            <person name="Emery A.M."/>
            <person name="Webster B.L."/>
            <person name="Brindley P.J."/>
            <person name="Rollinson D."/>
            <person name="Chang B.C.H."/>
            <person name="Gasser R.B."/>
            <person name="Young N.D."/>
        </authorList>
    </citation>
    <scope>NUCLEOTIDE SEQUENCE</scope>
</reference>
<feature type="domain" description="RING-type" evidence="5">
    <location>
        <begin position="143"/>
        <end position="184"/>
    </location>
</feature>
<evidence type="ECO:0000256" key="3">
    <source>
        <dbReference type="ARBA" id="ARBA00022833"/>
    </source>
</evidence>
<dbReference type="KEGG" id="shx:MS3_00008180"/>
<dbReference type="OrthoDB" id="8062037at2759"/>